<keyword evidence="3" id="KW-1003">Cell membrane</keyword>
<dbReference type="Gene3D" id="1.10.3720.10">
    <property type="entry name" value="MetI-like"/>
    <property type="match status" value="1"/>
</dbReference>
<evidence type="ECO:0000256" key="7">
    <source>
        <dbReference type="RuleBase" id="RU363032"/>
    </source>
</evidence>
<keyword evidence="4 7" id="KW-0812">Transmembrane</keyword>
<dbReference type="PROSITE" id="PS50928">
    <property type="entry name" value="ABC_TM1"/>
    <property type="match status" value="1"/>
</dbReference>
<evidence type="ECO:0000313" key="10">
    <source>
        <dbReference type="Proteomes" id="UP000179627"/>
    </source>
</evidence>
<dbReference type="SUPFAM" id="SSF161098">
    <property type="entry name" value="MetI-like"/>
    <property type="match status" value="1"/>
</dbReference>
<keyword evidence="2 7" id="KW-0813">Transport</keyword>
<dbReference type="Pfam" id="PF00528">
    <property type="entry name" value="BPD_transp_1"/>
    <property type="match status" value="1"/>
</dbReference>
<dbReference type="Pfam" id="PF19300">
    <property type="entry name" value="BPD_transp_1_N"/>
    <property type="match status" value="1"/>
</dbReference>
<feature type="transmembrane region" description="Helical" evidence="7">
    <location>
        <begin position="228"/>
        <end position="255"/>
    </location>
</feature>
<dbReference type="InterPro" id="IPR045621">
    <property type="entry name" value="BPD_transp_1_N"/>
</dbReference>
<comment type="subcellular location">
    <subcellularLocation>
        <location evidence="1 7">Cell membrane</location>
        <topology evidence="1 7">Multi-pass membrane protein</topology>
    </subcellularLocation>
</comment>
<evidence type="ECO:0000259" key="8">
    <source>
        <dbReference type="PROSITE" id="PS50928"/>
    </source>
</evidence>
<feature type="transmembrane region" description="Helical" evidence="7">
    <location>
        <begin position="171"/>
        <end position="190"/>
    </location>
</feature>
<dbReference type="GO" id="GO:0055085">
    <property type="term" value="P:transmembrane transport"/>
    <property type="evidence" value="ECO:0007669"/>
    <property type="project" value="InterPro"/>
</dbReference>
<evidence type="ECO:0000256" key="2">
    <source>
        <dbReference type="ARBA" id="ARBA00022448"/>
    </source>
</evidence>
<name>A0A1S1RBK8_9ACTN</name>
<feature type="transmembrane region" description="Helical" evidence="7">
    <location>
        <begin position="12"/>
        <end position="30"/>
    </location>
</feature>
<dbReference type="EMBL" id="MBLM01000033">
    <property type="protein sequence ID" value="OHV43427.1"/>
    <property type="molecule type" value="Genomic_DNA"/>
</dbReference>
<evidence type="ECO:0000256" key="1">
    <source>
        <dbReference type="ARBA" id="ARBA00004651"/>
    </source>
</evidence>
<comment type="caution">
    <text evidence="9">The sequence shown here is derived from an EMBL/GenBank/DDBJ whole genome shotgun (WGS) entry which is preliminary data.</text>
</comment>
<evidence type="ECO:0000256" key="6">
    <source>
        <dbReference type="ARBA" id="ARBA00023136"/>
    </source>
</evidence>
<keyword evidence="10" id="KW-1185">Reference proteome</keyword>
<keyword evidence="6 7" id="KW-0472">Membrane</keyword>
<dbReference type="CDD" id="cd06261">
    <property type="entry name" value="TM_PBP2"/>
    <property type="match status" value="1"/>
</dbReference>
<dbReference type="AlphaFoldDB" id="A0A1S1RBK8"/>
<dbReference type="PANTHER" id="PTHR43163:SF6">
    <property type="entry name" value="DIPEPTIDE TRANSPORT SYSTEM PERMEASE PROTEIN DPPB-RELATED"/>
    <property type="match status" value="1"/>
</dbReference>
<protein>
    <recommendedName>
        <fullName evidence="8">ABC transmembrane type-1 domain-containing protein</fullName>
    </recommendedName>
</protein>
<reference evidence="10" key="1">
    <citation type="submission" date="2016-07" db="EMBL/GenBank/DDBJ databases">
        <title>Sequence Frankia sp. strain CcI1.17.</title>
        <authorList>
            <person name="Ghodhbane-Gtari F."/>
            <person name="Swanson E."/>
            <person name="Gueddou A."/>
            <person name="Morris K."/>
            <person name="Hezbri K."/>
            <person name="Ktari A."/>
            <person name="Nouioui I."/>
            <person name="Abebe-Akele F."/>
            <person name="Simpson S."/>
            <person name="Thomas K."/>
            <person name="Gtari M."/>
            <person name="Tisa L.S."/>
            <person name="Hurst S."/>
        </authorList>
    </citation>
    <scope>NUCLEOTIDE SEQUENCE [LARGE SCALE GENOMIC DNA]</scope>
    <source>
        <strain evidence="10">Cc1.17</strain>
    </source>
</reference>
<dbReference type="InterPro" id="IPR035906">
    <property type="entry name" value="MetI-like_sf"/>
</dbReference>
<sequence>MSRAIRKVIGRLSTGIVTVYLAATIVFSLARGTGDPARQILGAEASPEAVTQLQSELGLDKPLLAQYSDFLLDLVTGDLGTSIRYGASNAELIFSRLGNSILLTAVSVTAGSIIGYLIAFLGATQRGRMWDKLSTSVAGIAQSIPPFWLGLVLVYFFSIRLDWLPSGGTGSWEHVILPAVAIAVVPLAYVTRVGRTSIVSVLSEDYVLAARSRGFSGRQVLLKHVLRASAIPVVTVVGLLTGVILSSTVTVEVVFSWPGIGSLVNQAVQGRDFPLLQALAIVCAVLFVLINFIVDLLYEVLDPRIRTS</sequence>
<keyword evidence="5 7" id="KW-1133">Transmembrane helix</keyword>
<gene>
    <name evidence="9" type="ORF">CC117_32680</name>
</gene>
<feature type="domain" description="ABC transmembrane type-1" evidence="8">
    <location>
        <begin position="97"/>
        <end position="294"/>
    </location>
</feature>
<organism evidence="9 10">
    <name type="scientific">Parafrankia colletiae</name>
    <dbReference type="NCBI Taxonomy" id="573497"/>
    <lineage>
        <taxon>Bacteria</taxon>
        <taxon>Bacillati</taxon>
        <taxon>Actinomycetota</taxon>
        <taxon>Actinomycetes</taxon>
        <taxon>Frankiales</taxon>
        <taxon>Frankiaceae</taxon>
        <taxon>Parafrankia</taxon>
    </lineage>
</organism>
<proteinExistence type="inferred from homology"/>
<evidence type="ECO:0000256" key="5">
    <source>
        <dbReference type="ARBA" id="ARBA00022989"/>
    </source>
</evidence>
<dbReference type="InterPro" id="IPR000515">
    <property type="entry name" value="MetI-like"/>
</dbReference>
<evidence type="ECO:0000256" key="4">
    <source>
        <dbReference type="ARBA" id="ARBA00022692"/>
    </source>
</evidence>
<accession>A0A1S1RBK8</accession>
<evidence type="ECO:0000313" key="9">
    <source>
        <dbReference type="EMBL" id="OHV43427.1"/>
    </source>
</evidence>
<feature type="transmembrane region" description="Helical" evidence="7">
    <location>
        <begin position="101"/>
        <end position="123"/>
    </location>
</feature>
<dbReference type="Proteomes" id="UP000179627">
    <property type="component" value="Unassembled WGS sequence"/>
</dbReference>
<dbReference type="PANTHER" id="PTHR43163">
    <property type="entry name" value="DIPEPTIDE TRANSPORT SYSTEM PERMEASE PROTEIN DPPB-RELATED"/>
    <property type="match status" value="1"/>
</dbReference>
<comment type="similarity">
    <text evidence="7">Belongs to the binding-protein-dependent transport system permease family.</text>
</comment>
<feature type="transmembrane region" description="Helical" evidence="7">
    <location>
        <begin position="135"/>
        <end position="159"/>
    </location>
</feature>
<feature type="transmembrane region" description="Helical" evidence="7">
    <location>
        <begin position="275"/>
        <end position="298"/>
    </location>
</feature>
<evidence type="ECO:0000256" key="3">
    <source>
        <dbReference type="ARBA" id="ARBA00022475"/>
    </source>
</evidence>
<dbReference type="GO" id="GO:0005886">
    <property type="term" value="C:plasma membrane"/>
    <property type="evidence" value="ECO:0007669"/>
    <property type="project" value="UniProtKB-SubCell"/>
</dbReference>